<dbReference type="InterPro" id="IPR036527">
    <property type="entry name" value="SCP2_sterol-bd_dom_sf"/>
</dbReference>
<sequence length="239" mass="25394">MTVDPLGLMAEVDRATDRLLRTVAGLRDDELRTPSLLPGWTRGHVLAHIARNADGYVDLLTAAATGARVPQRVSVAARDTDIEADAHRPLAAHLADLRDSASRFADAVNAMPAPGWRVEVEPSLGPRRPAAMLMWGRLREVEVHHVDLRAGYTAADWPEAFSHRLLHEVVTGYGGRGDAPPLVLSPADAGHALMIGEADGAPRVSGPAHSLAGWLTGRGDGDGLTIAPTGPLPTPPIWM</sequence>
<dbReference type="SUPFAM" id="SSF109854">
    <property type="entry name" value="DinB/YfiT-like putative metalloenzymes"/>
    <property type="match status" value="1"/>
</dbReference>
<gene>
    <name evidence="3" type="ORF">SAMN05444365_105329</name>
</gene>
<dbReference type="Gene3D" id="1.20.120.450">
    <property type="entry name" value="dinb family like domain"/>
    <property type="match status" value="1"/>
</dbReference>
<feature type="domain" description="MDMPI C-terminal" evidence="1">
    <location>
        <begin position="156"/>
        <end position="235"/>
    </location>
</feature>
<dbReference type="InterPro" id="IPR017517">
    <property type="entry name" value="Maleyloyr_isom"/>
</dbReference>
<proteinExistence type="predicted"/>
<reference evidence="4" key="1">
    <citation type="submission" date="2016-10" db="EMBL/GenBank/DDBJ databases">
        <authorList>
            <person name="Varghese N."/>
            <person name="Submissions S."/>
        </authorList>
    </citation>
    <scope>NUCLEOTIDE SEQUENCE [LARGE SCALE GENOMIC DNA]</scope>
    <source>
        <strain evidence="4">DSM 45245</strain>
    </source>
</reference>
<dbReference type="InterPro" id="IPR024344">
    <property type="entry name" value="MDMPI_metal-binding"/>
</dbReference>
<protein>
    <submittedName>
        <fullName evidence="3">Maleylpyruvate isomerase</fullName>
    </submittedName>
</protein>
<evidence type="ECO:0000313" key="4">
    <source>
        <dbReference type="Proteomes" id="UP000242415"/>
    </source>
</evidence>
<dbReference type="Gene3D" id="3.30.1050.20">
    <property type="match status" value="1"/>
</dbReference>
<keyword evidence="4" id="KW-1185">Reference proteome</keyword>
<dbReference type="Pfam" id="PF07398">
    <property type="entry name" value="MDMPI_C"/>
    <property type="match status" value="1"/>
</dbReference>
<dbReference type="STRING" id="405436.SAMN05444365_105329"/>
<dbReference type="SUPFAM" id="SSF55718">
    <property type="entry name" value="SCP-like"/>
    <property type="match status" value="1"/>
</dbReference>
<evidence type="ECO:0000313" key="3">
    <source>
        <dbReference type="EMBL" id="SDZ10274.1"/>
    </source>
</evidence>
<keyword evidence="3" id="KW-0413">Isomerase</keyword>
<feature type="domain" description="Mycothiol-dependent maleylpyruvate isomerase metal-binding" evidence="2">
    <location>
        <begin position="13"/>
        <end position="149"/>
    </location>
</feature>
<dbReference type="RefSeq" id="WP_091557778.1">
    <property type="nucleotide sequence ID" value="NZ_FNPH01000005.1"/>
</dbReference>
<name>A0A1H3Q9Q9_9ACTN</name>
<dbReference type="GO" id="GO:0016853">
    <property type="term" value="F:isomerase activity"/>
    <property type="evidence" value="ECO:0007669"/>
    <property type="project" value="UniProtKB-KW"/>
</dbReference>
<dbReference type="AlphaFoldDB" id="A0A1H3Q9Q9"/>
<dbReference type="Pfam" id="PF11716">
    <property type="entry name" value="MDMPI_N"/>
    <property type="match status" value="1"/>
</dbReference>
<dbReference type="Proteomes" id="UP000242415">
    <property type="component" value="Unassembled WGS sequence"/>
</dbReference>
<keyword evidence="3" id="KW-0670">Pyruvate</keyword>
<dbReference type="OrthoDB" id="5118203at2"/>
<dbReference type="EMBL" id="FNPH01000005">
    <property type="protein sequence ID" value="SDZ10274.1"/>
    <property type="molecule type" value="Genomic_DNA"/>
</dbReference>
<evidence type="ECO:0000259" key="2">
    <source>
        <dbReference type="Pfam" id="PF11716"/>
    </source>
</evidence>
<accession>A0A1H3Q9Q9</accession>
<dbReference type="GO" id="GO:0046872">
    <property type="term" value="F:metal ion binding"/>
    <property type="evidence" value="ECO:0007669"/>
    <property type="project" value="InterPro"/>
</dbReference>
<evidence type="ECO:0000259" key="1">
    <source>
        <dbReference type="Pfam" id="PF07398"/>
    </source>
</evidence>
<dbReference type="InterPro" id="IPR010872">
    <property type="entry name" value="MDMPI_C-term_domain"/>
</dbReference>
<organism evidence="3 4">
    <name type="scientific">Micromonospora pattaloongensis</name>
    <dbReference type="NCBI Taxonomy" id="405436"/>
    <lineage>
        <taxon>Bacteria</taxon>
        <taxon>Bacillati</taxon>
        <taxon>Actinomycetota</taxon>
        <taxon>Actinomycetes</taxon>
        <taxon>Micromonosporales</taxon>
        <taxon>Micromonosporaceae</taxon>
        <taxon>Micromonospora</taxon>
    </lineage>
</organism>
<dbReference type="NCBIfam" id="TIGR03083">
    <property type="entry name" value="maleylpyruvate isomerase family mycothiol-dependent enzyme"/>
    <property type="match status" value="1"/>
</dbReference>
<dbReference type="InterPro" id="IPR034660">
    <property type="entry name" value="DinB/YfiT-like"/>
</dbReference>